<sequence length="352" mass="40910">MDEKSQSVPQENDKTLANENEPTEKLGFFRDFFQKFVEREKLLDFTEPSTKNPRKHKEPFTWRILSFFNFLIFTISFMAGSYLVGIHFKMAPYMSVVEGYDRGGMFLTVSAVNYTTGMIALLGFCMSNSTLHNRRHGSGHMMLYMHMLWVFGMILILITTIAMCHGAYLQLDDNFQGGFYMSMLKYETDKAVALKIDDIQKDFKCCGNMGPDEWFKISWDDMIPDDKKGVPKSCCDTSRFPLDECVSFEDITEKDGLTIFYESCLENIKSRYRQVLNVCFASMSFSLSVMLICFVLGILNIRWVKNYRKIILRERLRHLAKVLDYTEIGQKFLNKLLSKEESELESDVLDKI</sequence>
<dbReference type="EMBL" id="AMQM01003445">
    <property type="status" value="NOT_ANNOTATED_CDS"/>
    <property type="molecule type" value="Genomic_DNA"/>
</dbReference>
<proteinExistence type="predicted"/>
<dbReference type="PANTHER" id="PTHR19282:SF431">
    <property type="entry name" value="TETRASPANIN 26A, ISOFORM B-RELATED"/>
    <property type="match status" value="1"/>
</dbReference>
<dbReference type="CTD" id="20203022"/>
<keyword evidence="9" id="KW-1185">Reference proteome</keyword>
<evidence type="ECO:0000256" key="5">
    <source>
        <dbReference type="SAM" id="MobiDB-lite"/>
    </source>
</evidence>
<keyword evidence="3 6" id="KW-1133">Transmembrane helix</keyword>
<feature type="transmembrane region" description="Helical" evidence="6">
    <location>
        <begin position="147"/>
        <end position="171"/>
    </location>
</feature>
<feature type="transmembrane region" description="Helical" evidence="6">
    <location>
        <begin position="64"/>
        <end position="84"/>
    </location>
</feature>
<keyword evidence="4 6" id="KW-0472">Membrane</keyword>
<comment type="subcellular location">
    <subcellularLocation>
        <location evidence="1">Membrane</location>
        <topology evidence="1">Multi-pass membrane protein</topology>
    </subcellularLocation>
</comment>
<dbReference type="OrthoDB" id="438211at2759"/>
<keyword evidence="2 6" id="KW-0812">Transmembrane</keyword>
<gene>
    <name evidence="8" type="primary">20203022</name>
    <name evidence="7" type="ORF">HELRODRAFT_169959</name>
</gene>
<dbReference type="InParanoid" id="T1F2H2"/>
<dbReference type="InterPro" id="IPR018499">
    <property type="entry name" value="Tetraspanin/Peripherin"/>
</dbReference>
<dbReference type="PANTHER" id="PTHR19282">
    <property type="entry name" value="TETRASPANIN"/>
    <property type="match status" value="1"/>
</dbReference>
<accession>T1F2H2</accession>
<evidence type="ECO:0008006" key="10">
    <source>
        <dbReference type="Google" id="ProtNLM"/>
    </source>
</evidence>
<dbReference type="SUPFAM" id="SSF48652">
    <property type="entry name" value="Tetraspanin"/>
    <property type="match status" value="1"/>
</dbReference>
<reference evidence="8" key="3">
    <citation type="submission" date="2015-06" db="UniProtKB">
        <authorList>
            <consortium name="EnsemblMetazoa"/>
        </authorList>
    </citation>
    <scope>IDENTIFICATION</scope>
</reference>
<organism evidence="8 9">
    <name type="scientific">Helobdella robusta</name>
    <name type="common">Californian leech</name>
    <dbReference type="NCBI Taxonomy" id="6412"/>
    <lineage>
        <taxon>Eukaryota</taxon>
        <taxon>Metazoa</taxon>
        <taxon>Spiralia</taxon>
        <taxon>Lophotrochozoa</taxon>
        <taxon>Annelida</taxon>
        <taxon>Clitellata</taxon>
        <taxon>Hirudinea</taxon>
        <taxon>Rhynchobdellida</taxon>
        <taxon>Glossiphoniidae</taxon>
        <taxon>Helobdella</taxon>
    </lineage>
</organism>
<dbReference type="InterPro" id="IPR008952">
    <property type="entry name" value="Tetraspanin_EC2_sf"/>
</dbReference>
<evidence type="ECO:0000256" key="3">
    <source>
        <dbReference type="ARBA" id="ARBA00022989"/>
    </source>
</evidence>
<protein>
    <recommendedName>
        <fullName evidence="10">Tetraspanin</fullName>
    </recommendedName>
</protein>
<evidence type="ECO:0000313" key="7">
    <source>
        <dbReference type="EMBL" id="ESO08220.1"/>
    </source>
</evidence>
<feature type="transmembrane region" description="Helical" evidence="6">
    <location>
        <begin position="275"/>
        <end position="299"/>
    </location>
</feature>
<feature type="region of interest" description="Disordered" evidence="5">
    <location>
        <begin position="1"/>
        <end position="23"/>
    </location>
</feature>
<dbReference type="EMBL" id="KB096134">
    <property type="protein sequence ID" value="ESO08220.1"/>
    <property type="molecule type" value="Genomic_DNA"/>
</dbReference>
<dbReference type="GO" id="GO:0005886">
    <property type="term" value="C:plasma membrane"/>
    <property type="evidence" value="ECO:0000318"/>
    <property type="project" value="GO_Central"/>
</dbReference>
<dbReference type="RefSeq" id="XP_009014009.1">
    <property type="nucleotide sequence ID" value="XM_009015761.1"/>
</dbReference>
<reference evidence="9" key="1">
    <citation type="submission" date="2012-12" db="EMBL/GenBank/DDBJ databases">
        <authorList>
            <person name="Hellsten U."/>
            <person name="Grimwood J."/>
            <person name="Chapman J.A."/>
            <person name="Shapiro H."/>
            <person name="Aerts A."/>
            <person name="Otillar R.P."/>
            <person name="Terry A.Y."/>
            <person name="Boore J.L."/>
            <person name="Simakov O."/>
            <person name="Marletaz F."/>
            <person name="Cho S.-J."/>
            <person name="Edsinger-Gonzales E."/>
            <person name="Havlak P."/>
            <person name="Kuo D.-H."/>
            <person name="Larsson T."/>
            <person name="Lv J."/>
            <person name="Arendt D."/>
            <person name="Savage R."/>
            <person name="Osoegawa K."/>
            <person name="de Jong P."/>
            <person name="Lindberg D.R."/>
            <person name="Seaver E.C."/>
            <person name="Weisblat D.A."/>
            <person name="Putnam N.H."/>
            <person name="Grigoriev I.V."/>
            <person name="Rokhsar D.S."/>
        </authorList>
    </citation>
    <scope>NUCLEOTIDE SEQUENCE</scope>
</reference>
<dbReference type="KEGG" id="hro:HELRODRAFT_169959"/>
<dbReference type="Gene3D" id="1.10.1450.10">
    <property type="entry name" value="Tetraspanin"/>
    <property type="match status" value="1"/>
</dbReference>
<dbReference type="HOGENOM" id="CLU_788179_0_0_1"/>
<dbReference type="AlphaFoldDB" id="T1F2H2"/>
<name>T1F2H2_HELRO</name>
<feature type="transmembrane region" description="Helical" evidence="6">
    <location>
        <begin position="104"/>
        <end position="126"/>
    </location>
</feature>
<evidence type="ECO:0000256" key="6">
    <source>
        <dbReference type="SAM" id="Phobius"/>
    </source>
</evidence>
<reference evidence="7 9" key="2">
    <citation type="journal article" date="2013" name="Nature">
        <title>Insights into bilaterian evolution from three spiralian genomes.</title>
        <authorList>
            <person name="Simakov O."/>
            <person name="Marletaz F."/>
            <person name="Cho S.J."/>
            <person name="Edsinger-Gonzales E."/>
            <person name="Havlak P."/>
            <person name="Hellsten U."/>
            <person name="Kuo D.H."/>
            <person name="Larsson T."/>
            <person name="Lv J."/>
            <person name="Arendt D."/>
            <person name="Savage R."/>
            <person name="Osoegawa K."/>
            <person name="de Jong P."/>
            <person name="Grimwood J."/>
            <person name="Chapman J.A."/>
            <person name="Shapiro H."/>
            <person name="Aerts A."/>
            <person name="Otillar R.P."/>
            <person name="Terry A.Y."/>
            <person name="Boore J.L."/>
            <person name="Grigoriev I.V."/>
            <person name="Lindberg D.R."/>
            <person name="Seaver E.C."/>
            <person name="Weisblat D.A."/>
            <person name="Putnam N.H."/>
            <person name="Rokhsar D.S."/>
        </authorList>
    </citation>
    <scope>NUCLEOTIDE SEQUENCE</scope>
</reference>
<evidence type="ECO:0000256" key="2">
    <source>
        <dbReference type="ARBA" id="ARBA00022692"/>
    </source>
</evidence>
<dbReference type="FunFam" id="1.10.1450.10:FF:000061">
    <property type="entry name" value="KRR1 small subunit processome component homolog-like protein"/>
    <property type="match status" value="1"/>
</dbReference>
<dbReference type="EnsemblMetazoa" id="HelroT169959">
    <property type="protein sequence ID" value="HelroP169959"/>
    <property type="gene ID" value="HelroG169959"/>
</dbReference>
<dbReference type="Pfam" id="PF00335">
    <property type="entry name" value="Tetraspanin"/>
    <property type="match status" value="1"/>
</dbReference>
<evidence type="ECO:0000256" key="1">
    <source>
        <dbReference type="ARBA" id="ARBA00004141"/>
    </source>
</evidence>
<dbReference type="Proteomes" id="UP000015101">
    <property type="component" value="Unassembled WGS sequence"/>
</dbReference>
<evidence type="ECO:0000313" key="8">
    <source>
        <dbReference type="EnsemblMetazoa" id="HelroP169959"/>
    </source>
</evidence>
<dbReference type="GeneID" id="20203022"/>
<evidence type="ECO:0000256" key="4">
    <source>
        <dbReference type="ARBA" id="ARBA00023136"/>
    </source>
</evidence>
<dbReference type="CDD" id="cd03127">
    <property type="entry name" value="tetraspanin_LEL"/>
    <property type="match status" value="1"/>
</dbReference>
<evidence type="ECO:0000313" key="9">
    <source>
        <dbReference type="Proteomes" id="UP000015101"/>
    </source>
</evidence>